<dbReference type="PANTHER" id="PTHR43107">
    <property type="entry name" value="LONG-CHAIN FATTY ACID TRANSPORT PROTEIN"/>
    <property type="match status" value="1"/>
</dbReference>
<keyword evidence="7" id="KW-0436">Ligase</keyword>
<dbReference type="Proteomes" id="UP000230605">
    <property type="component" value="Chromosome 1"/>
</dbReference>
<keyword evidence="11" id="KW-0067">ATP-binding</keyword>
<dbReference type="GO" id="GO:0009898">
    <property type="term" value="C:cytoplasmic side of plasma membrane"/>
    <property type="evidence" value="ECO:0007669"/>
    <property type="project" value="TreeGrafter"/>
</dbReference>
<evidence type="ECO:0000256" key="16">
    <source>
        <dbReference type="ARBA" id="ARBA00051585"/>
    </source>
</evidence>
<keyword evidence="6" id="KW-1003">Cell membrane</keyword>
<keyword evidence="10" id="KW-0547">Nucleotide-binding</keyword>
<evidence type="ECO:0000256" key="2">
    <source>
        <dbReference type="ARBA" id="ARBA00004585"/>
    </source>
</evidence>
<dbReference type="GO" id="GO:0004467">
    <property type="term" value="F:long-chain fatty acid-CoA ligase activity"/>
    <property type="evidence" value="ECO:0007669"/>
    <property type="project" value="TreeGrafter"/>
</dbReference>
<proteinExistence type="inferred from homology"/>
<dbReference type="InterPro" id="IPR025110">
    <property type="entry name" value="AMP-bd_C"/>
</dbReference>
<evidence type="ECO:0000256" key="15">
    <source>
        <dbReference type="ARBA" id="ARBA00023140"/>
    </source>
</evidence>
<dbReference type="GO" id="GO:0005778">
    <property type="term" value="C:peroxisomal membrane"/>
    <property type="evidence" value="ECO:0007669"/>
    <property type="project" value="UniProtKB-SubCell"/>
</dbReference>
<evidence type="ECO:0000259" key="20">
    <source>
        <dbReference type="Pfam" id="PF00501"/>
    </source>
</evidence>
<dbReference type="Gene3D" id="3.40.50.12780">
    <property type="entry name" value="N-terminal domain of ligase-like"/>
    <property type="match status" value="1"/>
</dbReference>
<dbReference type="Pfam" id="PF00501">
    <property type="entry name" value="AMP-binding"/>
    <property type="match status" value="1"/>
</dbReference>
<name>A0A2G5IBF5_CERBT</name>
<keyword evidence="14" id="KW-0472">Membrane</keyword>
<dbReference type="GO" id="GO:0005324">
    <property type="term" value="F:long-chain fatty acid transmembrane transporter activity"/>
    <property type="evidence" value="ECO:0007669"/>
    <property type="project" value="TreeGrafter"/>
</dbReference>
<evidence type="ECO:0000256" key="18">
    <source>
        <dbReference type="ARBA" id="ARBA00068795"/>
    </source>
</evidence>
<dbReference type="PANTHER" id="PTHR43107:SF6">
    <property type="entry name" value="ACYL-COA SYNTHETASE FAMILY PROTEIN (CEFD1), PUTATIVE (AFU_ORTHOLOGUE AFUA_6G03630)-RELATED"/>
    <property type="match status" value="1"/>
</dbReference>
<evidence type="ECO:0000256" key="11">
    <source>
        <dbReference type="ARBA" id="ARBA00022840"/>
    </source>
</evidence>
<dbReference type="InterPro" id="IPR000873">
    <property type="entry name" value="AMP-dep_synth/lig_dom"/>
</dbReference>
<keyword evidence="8" id="KW-0551">Lipid droplet</keyword>
<keyword evidence="15" id="KW-0576">Peroxisome</keyword>
<evidence type="ECO:0000256" key="10">
    <source>
        <dbReference type="ARBA" id="ARBA00022741"/>
    </source>
</evidence>
<evidence type="ECO:0000256" key="7">
    <source>
        <dbReference type="ARBA" id="ARBA00022598"/>
    </source>
</evidence>
<evidence type="ECO:0000313" key="25">
    <source>
        <dbReference type="Proteomes" id="UP001302367"/>
    </source>
</evidence>
<dbReference type="Gene3D" id="3.30.300.30">
    <property type="match status" value="1"/>
</dbReference>
<dbReference type="InterPro" id="IPR045851">
    <property type="entry name" value="AMP-bd_C_sf"/>
</dbReference>
<dbReference type="Proteomes" id="UP001302367">
    <property type="component" value="Chromosome 1"/>
</dbReference>
<dbReference type="InterPro" id="IPR042099">
    <property type="entry name" value="ANL_N_sf"/>
</dbReference>
<protein>
    <recommendedName>
        <fullName evidence="18">Very long-chain fatty acid transport protein</fullName>
    </recommendedName>
    <alternativeName>
        <fullName evidence="19">Very-long-chain acyl-CoA synthetase</fullName>
    </alternativeName>
</protein>
<dbReference type="FunFam" id="3.40.50.12780:FF:000019">
    <property type="entry name" value="Long-chain fatty acid transporter"/>
    <property type="match status" value="1"/>
</dbReference>
<feature type="domain" description="AMP-binding enzyme C-terminal" evidence="21">
    <location>
        <begin position="495"/>
        <end position="573"/>
    </location>
</feature>
<evidence type="ECO:0000256" key="9">
    <source>
        <dbReference type="ARBA" id="ARBA00022692"/>
    </source>
</evidence>
<comment type="similarity">
    <text evidence="4">Belongs to the ATP-dependent AMP-binding enzyme family.</text>
</comment>
<evidence type="ECO:0000256" key="14">
    <source>
        <dbReference type="ARBA" id="ARBA00023136"/>
    </source>
</evidence>
<keyword evidence="12" id="KW-1133">Transmembrane helix</keyword>
<dbReference type="GO" id="GO:0005524">
    <property type="term" value="F:ATP binding"/>
    <property type="evidence" value="ECO:0007669"/>
    <property type="project" value="UniProtKB-KW"/>
</dbReference>
<evidence type="ECO:0000256" key="13">
    <source>
        <dbReference type="ARBA" id="ARBA00023055"/>
    </source>
</evidence>
<evidence type="ECO:0000259" key="21">
    <source>
        <dbReference type="Pfam" id="PF13193"/>
    </source>
</evidence>
<dbReference type="OrthoDB" id="196650at2759"/>
<dbReference type="GO" id="GO:0044539">
    <property type="term" value="P:long-chain fatty acid import into cell"/>
    <property type="evidence" value="ECO:0007669"/>
    <property type="project" value="TreeGrafter"/>
</dbReference>
<keyword evidence="25" id="KW-1185">Reference proteome</keyword>
<dbReference type="SUPFAM" id="SSF56801">
    <property type="entry name" value="Acetyl-CoA synthetase-like"/>
    <property type="match status" value="1"/>
</dbReference>
<evidence type="ECO:0000256" key="6">
    <source>
        <dbReference type="ARBA" id="ARBA00022475"/>
    </source>
</evidence>
<keyword evidence="13" id="KW-0445">Lipid transport</keyword>
<organism evidence="22 24">
    <name type="scientific">Cercospora beticola</name>
    <name type="common">Sugarbeet leaf spot fungus</name>
    <dbReference type="NCBI Taxonomy" id="122368"/>
    <lineage>
        <taxon>Eukaryota</taxon>
        <taxon>Fungi</taxon>
        <taxon>Dikarya</taxon>
        <taxon>Ascomycota</taxon>
        <taxon>Pezizomycotina</taxon>
        <taxon>Dothideomycetes</taxon>
        <taxon>Dothideomycetidae</taxon>
        <taxon>Mycosphaerellales</taxon>
        <taxon>Mycosphaerellaceae</taxon>
        <taxon>Cercospora</taxon>
    </lineage>
</organism>
<evidence type="ECO:0000256" key="5">
    <source>
        <dbReference type="ARBA" id="ARBA00022448"/>
    </source>
</evidence>
<comment type="function">
    <text evidence="17">Acyl-CoA synthetase required for both the import of long chain fatty acids (LCFAs) (C14-C18) and the activation very long chain fatty acids (VLCFAs) (C20-C26) by esterification of the fatty acids into metabolically active CoA-thioesters for subsequent degradation or incorporation into phospholipids. The transport and fatty acyl-CoA synthetase activities are genetically separable and are thus independent activities. Esterifies VLCFAs in the peroxisome matrix. The VLCFAs are actively transported into peroxisomes by a PXA1-PXA2 heterodimeric transporter in the peroxisomal membrane.</text>
</comment>
<dbReference type="EMBL" id="CP134184">
    <property type="protein sequence ID" value="WPA96108.1"/>
    <property type="molecule type" value="Genomic_DNA"/>
</dbReference>
<keyword evidence="5" id="KW-0813">Transport</keyword>
<evidence type="ECO:0000313" key="22">
    <source>
        <dbReference type="EMBL" id="PIB02080.1"/>
    </source>
</evidence>
<evidence type="ECO:0000256" key="3">
    <source>
        <dbReference type="ARBA" id="ARBA00004651"/>
    </source>
</evidence>
<evidence type="ECO:0000313" key="24">
    <source>
        <dbReference type="Proteomes" id="UP000230605"/>
    </source>
</evidence>
<evidence type="ECO:0000256" key="1">
    <source>
        <dbReference type="ARBA" id="ARBA00004502"/>
    </source>
</evidence>
<keyword evidence="9" id="KW-0812">Transmembrane</keyword>
<feature type="domain" description="AMP-dependent synthetase/ligase" evidence="20">
    <location>
        <begin position="54"/>
        <end position="367"/>
    </location>
</feature>
<reference evidence="22 24" key="1">
    <citation type="submission" date="2015-10" db="EMBL/GenBank/DDBJ databases">
        <title>The cercosporin biosynthetic gene cluster was horizontally transferred to several fungal lineages and shown to be expanded in Cercospora beticola based on microsynteny with recipient genomes.</title>
        <authorList>
            <person name="De Jonge R."/>
            <person name="Ebert M.K."/>
            <person name="Suttle J.C."/>
            <person name="Jurick Ii W.M."/>
            <person name="Secor G.A."/>
            <person name="Thomma B.P."/>
            <person name="Van De Peer Y."/>
            <person name="Bolton M.D."/>
        </authorList>
    </citation>
    <scope>NUCLEOTIDE SEQUENCE [LARGE SCALE GENOMIC DNA]</scope>
    <source>
        <strain evidence="22 24">09-40</strain>
    </source>
</reference>
<evidence type="ECO:0000256" key="12">
    <source>
        <dbReference type="ARBA" id="ARBA00022989"/>
    </source>
</evidence>
<evidence type="ECO:0000256" key="4">
    <source>
        <dbReference type="ARBA" id="ARBA00006432"/>
    </source>
</evidence>
<dbReference type="Pfam" id="PF13193">
    <property type="entry name" value="AMP-binding_C"/>
    <property type="match status" value="1"/>
</dbReference>
<dbReference type="AlphaFoldDB" id="A0A2G5IBF5"/>
<dbReference type="GO" id="GO:0005811">
    <property type="term" value="C:lipid droplet"/>
    <property type="evidence" value="ECO:0007669"/>
    <property type="project" value="UniProtKB-SubCell"/>
</dbReference>
<evidence type="ECO:0000313" key="23">
    <source>
        <dbReference type="EMBL" id="WPA96108.1"/>
    </source>
</evidence>
<accession>A0A2G5IBF5</accession>
<comment type="subcellular location">
    <subcellularLocation>
        <location evidence="3">Cell membrane</location>
        <topology evidence="3">Multi-pass membrane protein</topology>
    </subcellularLocation>
    <subcellularLocation>
        <location evidence="1">Lipid droplet</location>
    </subcellularLocation>
    <subcellularLocation>
        <location evidence="2">Peroxisome membrane</location>
        <topology evidence="2">Multi-pass membrane protein</topology>
    </subcellularLocation>
</comment>
<dbReference type="EMBL" id="LKMD01000100">
    <property type="protein sequence ID" value="PIB02080.1"/>
    <property type="molecule type" value="Genomic_DNA"/>
</dbReference>
<reference evidence="23 25" key="2">
    <citation type="submission" date="2023-09" db="EMBL/GenBank/DDBJ databases">
        <title>Complete-Gapless Cercospora beticola genome.</title>
        <authorList>
            <person name="Wyatt N.A."/>
            <person name="Spanner R.E."/>
            <person name="Bolton M.D."/>
        </authorList>
    </citation>
    <scope>NUCLEOTIDE SEQUENCE [LARGE SCALE GENOMIC DNA]</scope>
    <source>
        <strain evidence="23">Cb09-40</strain>
    </source>
</reference>
<evidence type="ECO:0000256" key="19">
    <source>
        <dbReference type="ARBA" id="ARBA00078285"/>
    </source>
</evidence>
<dbReference type="PROSITE" id="PS00455">
    <property type="entry name" value="AMP_BINDING"/>
    <property type="match status" value="1"/>
</dbReference>
<gene>
    <name evidence="22" type="ORF">CB0940_00681</name>
    <name evidence="23" type="ORF">RHO25_000714</name>
</gene>
<evidence type="ECO:0000256" key="8">
    <source>
        <dbReference type="ARBA" id="ARBA00022677"/>
    </source>
</evidence>
<sequence length="627" mass="70682">MALATTAAVAATALYLDAKYHIRKDVATIRERNKVTAKNQKLVKENRLSAYYQFEEQALQRKDAPCIWYRPDPAQPAEVHSWTQTYNSAHRYAQFLLDQGVRPGDLVGTYLMNSPDFMHNLLGLWAIGATAAMINYNLAGDGLIHCLKIANSKILIVDSDESCQQRIHELREKLDELGVRIVVLDADTKRSIEAREPRRPDDTYRDGVTPMFPLFLLYTSGTTGLPKACGWPAIAATSITFPRLRSTSLQPGDVWYDCMPFYHGTGGTLAMTCMLSGVTLAIGRKFSVRNFWKDVHDSSANAFAYVGETARYLLAAPPSPLDRSHKVRAMYGNGLRVDIWEKFRERFGIAVINEFFNSSEGMLSMINVSRGPFHTAHVGHHGLLERRRTHNMYVPVEIDHETGNIWRDPKTGFARRAPYEQGGEILVACKSTSDFSYWNDPASTEKRFVHDVFRKGDVYYRTGDALRRDADGRWFFMDRLGDTFRWKSENVSTAEVAEVLGRFEGIIEANVYGVELPSHDGRAGCAAVYIRPEMRDSFDYAALLRHARKGLPRYAVPIFLRLVEAPSLMHNGKQSKVAPRKEGVDPDKIAAGESGKDQIVWVKPGAETYVPFTRNDWNELVGGKVRL</sequence>
<evidence type="ECO:0000256" key="17">
    <source>
        <dbReference type="ARBA" id="ARBA00060276"/>
    </source>
</evidence>
<comment type="catalytic activity">
    <reaction evidence="16">
        <text>a very long-chain fatty acid + ATP + CoA = a very long-chain fatty acyl-CoA + AMP + diphosphate</text>
        <dbReference type="Rhea" id="RHEA:54536"/>
        <dbReference type="ChEBI" id="CHEBI:30616"/>
        <dbReference type="ChEBI" id="CHEBI:33019"/>
        <dbReference type="ChEBI" id="CHEBI:57287"/>
        <dbReference type="ChEBI" id="CHEBI:58950"/>
        <dbReference type="ChEBI" id="CHEBI:138261"/>
        <dbReference type="ChEBI" id="CHEBI:456215"/>
    </reaction>
</comment>
<dbReference type="InterPro" id="IPR020845">
    <property type="entry name" value="AMP-binding_CS"/>
</dbReference>